<sequence length="166" mass="19085">MDQLGKISVKKTTISLPFKEARVDQAQLQLPVPEIKSINNIHVKLKKRFKVNTQKRKDIWLNGCTMLLNGEDIWVHKEESLIDPSGIAVDNHQNVFVADEASNSLIVIQHDGSSSKKLLSESMGRISQLLYAITKTTRQYYCVMMMDMLLYTMFNNSMKEMNFIFL</sequence>
<dbReference type="Gene3D" id="2.40.10.500">
    <property type="match status" value="1"/>
</dbReference>
<organism evidence="1 2">
    <name type="scientific">Mytilus coruscus</name>
    <name type="common">Sea mussel</name>
    <dbReference type="NCBI Taxonomy" id="42192"/>
    <lineage>
        <taxon>Eukaryota</taxon>
        <taxon>Metazoa</taxon>
        <taxon>Spiralia</taxon>
        <taxon>Lophotrochozoa</taxon>
        <taxon>Mollusca</taxon>
        <taxon>Bivalvia</taxon>
        <taxon>Autobranchia</taxon>
        <taxon>Pteriomorphia</taxon>
        <taxon>Mytilida</taxon>
        <taxon>Mytiloidea</taxon>
        <taxon>Mytilidae</taxon>
        <taxon>Mytilinae</taxon>
        <taxon>Mytilus</taxon>
    </lineage>
</organism>
<gene>
    <name evidence="1" type="ORF">MCOR_53205</name>
</gene>
<proteinExistence type="predicted"/>
<evidence type="ECO:0000313" key="2">
    <source>
        <dbReference type="Proteomes" id="UP000507470"/>
    </source>
</evidence>
<name>A0A6J8EKF6_MYTCO</name>
<dbReference type="AlphaFoldDB" id="A0A6J8EKF6"/>
<dbReference type="SUPFAM" id="SSF101898">
    <property type="entry name" value="NHL repeat"/>
    <property type="match status" value="1"/>
</dbReference>
<dbReference type="EMBL" id="CACVKT020009207">
    <property type="protein sequence ID" value="CAC5421050.1"/>
    <property type="molecule type" value="Genomic_DNA"/>
</dbReference>
<accession>A0A6J8EKF6</accession>
<evidence type="ECO:0000313" key="1">
    <source>
        <dbReference type="EMBL" id="CAC5421050.1"/>
    </source>
</evidence>
<protein>
    <submittedName>
        <fullName evidence="1">Uncharacterized protein</fullName>
    </submittedName>
</protein>
<reference evidence="1 2" key="1">
    <citation type="submission" date="2020-06" db="EMBL/GenBank/DDBJ databases">
        <authorList>
            <person name="Li R."/>
            <person name="Bekaert M."/>
        </authorList>
    </citation>
    <scope>NUCLEOTIDE SEQUENCE [LARGE SCALE GENOMIC DNA]</scope>
    <source>
        <strain evidence="2">wild</strain>
    </source>
</reference>
<dbReference type="Proteomes" id="UP000507470">
    <property type="component" value="Unassembled WGS sequence"/>
</dbReference>
<keyword evidence="2" id="KW-1185">Reference proteome</keyword>